<dbReference type="AlphaFoldDB" id="D1BRR3"/>
<sequence>MATTIVNVGEAKTQFSRLLALAESGEDVVVARGGTPVARLVPVEQPRRRFGFRRLSVPDAAFFDPLPDDELAAWEGGGA</sequence>
<accession>D1BRR3</accession>
<proteinExistence type="inferred from homology"/>
<dbReference type="InterPro" id="IPR036165">
    <property type="entry name" value="YefM-like_sf"/>
</dbReference>
<evidence type="ECO:0000256" key="2">
    <source>
        <dbReference type="RuleBase" id="RU362080"/>
    </source>
</evidence>
<dbReference type="KEGG" id="xce:Xcel_3329"/>
<comment type="similarity">
    <text evidence="1 2">Belongs to the phD/YefM antitoxin family.</text>
</comment>
<dbReference type="NCBIfam" id="TIGR01552">
    <property type="entry name" value="phd_fam"/>
    <property type="match status" value="1"/>
</dbReference>
<evidence type="ECO:0000313" key="3">
    <source>
        <dbReference type="EMBL" id="ACZ32329.1"/>
    </source>
</evidence>
<comment type="function">
    <text evidence="2">Antitoxin component of a type II toxin-antitoxin (TA) system.</text>
</comment>
<evidence type="ECO:0000313" key="4">
    <source>
        <dbReference type="Proteomes" id="UP000002255"/>
    </source>
</evidence>
<dbReference type="Proteomes" id="UP000002255">
    <property type="component" value="Chromosome"/>
</dbReference>
<dbReference type="SUPFAM" id="SSF143120">
    <property type="entry name" value="YefM-like"/>
    <property type="match status" value="1"/>
</dbReference>
<gene>
    <name evidence="3" type="ordered locus">Xcel_3329</name>
</gene>
<dbReference type="HOGENOM" id="CLU_163140_3_0_11"/>
<evidence type="ECO:0000256" key="1">
    <source>
        <dbReference type="ARBA" id="ARBA00009981"/>
    </source>
</evidence>
<dbReference type="Gene3D" id="3.40.1620.10">
    <property type="entry name" value="YefM-like domain"/>
    <property type="match status" value="1"/>
</dbReference>
<reference evidence="4" key="1">
    <citation type="submission" date="2009-11" db="EMBL/GenBank/DDBJ databases">
        <title>The complete chromosome of Xylanimonas cellulosilytica DSM 15894.</title>
        <authorList>
            <consortium name="US DOE Joint Genome Institute (JGI-PGF)"/>
            <person name="Lucas S."/>
            <person name="Copeland A."/>
            <person name="Lapidus A."/>
            <person name="Glavina del Rio T."/>
            <person name="Dalin E."/>
            <person name="Tice H."/>
            <person name="Bruce D."/>
            <person name="Goodwin L."/>
            <person name="Pitluck S."/>
            <person name="Kyrpides N."/>
            <person name="Mavromatis K."/>
            <person name="Ivanova N."/>
            <person name="Mikhailova N."/>
            <person name="Foster B."/>
            <person name="Clum A."/>
            <person name="Brettin T."/>
            <person name="Detter J.C."/>
            <person name="Han C."/>
            <person name="Larimer F."/>
            <person name="Land M."/>
            <person name="Hauser L."/>
            <person name="Markowitz V."/>
            <person name="Cheng J.F."/>
            <person name="Hugenholtz P."/>
            <person name="Woyke T."/>
            <person name="Wu D."/>
            <person name="Gehrich-Schroeter G."/>
            <person name="Schneider S."/>
            <person name="Pukall S.R."/>
            <person name="Klenk H.P."/>
            <person name="Eisen J.A."/>
        </authorList>
    </citation>
    <scope>NUCLEOTIDE SEQUENCE [LARGE SCALE GENOMIC DNA]</scope>
    <source>
        <strain evidence="4">DSM 15894 / CECT 5975 / LMG 20990 / XIL07</strain>
    </source>
</reference>
<dbReference type="STRING" id="446471.Xcel_3329"/>
<organism evidence="3 4">
    <name type="scientific">Xylanimonas cellulosilytica (strain DSM 15894 / JCM 12276 / CECT 5975 / KCTC 9989 / LMG 20990 / NBRC 107835 / XIL07)</name>
    <dbReference type="NCBI Taxonomy" id="446471"/>
    <lineage>
        <taxon>Bacteria</taxon>
        <taxon>Bacillati</taxon>
        <taxon>Actinomycetota</taxon>
        <taxon>Actinomycetes</taxon>
        <taxon>Micrococcales</taxon>
        <taxon>Promicromonosporaceae</taxon>
        <taxon>Xylanimonas</taxon>
    </lineage>
</organism>
<dbReference type="RefSeq" id="WP_012880069.1">
    <property type="nucleotide sequence ID" value="NC_013530.1"/>
</dbReference>
<keyword evidence="4" id="KW-1185">Reference proteome</keyword>
<dbReference type="OrthoDB" id="33091at2"/>
<dbReference type="InterPro" id="IPR006442">
    <property type="entry name" value="Antitoxin_Phd/YefM"/>
</dbReference>
<protein>
    <recommendedName>
        <fullName evidence="2">Antitoxin</fullName>
    </recommendedName>
</protein>
<dbReference type="eggNOG" id="COG4118">
    <property type="taxonomic scope" value="Bacteria"/>
</dbReference>
<reference evidence="3 4" key="2">
    <citation type="journal article" date="2010" name="Stand. Genomic Sci.">
        <title>Complete genome sequence of Xylanimonas cellulosilytica type strain (XIL07).</title>
        <authorList>
            <person name="Foster B."/>
            <person name="Pukall R."/>
            <person name="Abt B."/>
            <person name="Nolan M."/>
            <person name="Glavina Del Rio T."/>
            <person name="Chen F."/>
            <person name="Lucas S."/>
            <person name="Tice H."/>
            <person name="Pitluck S."/>
            <person name="Cheng J.-F."/>
            <person name="Chertkov O."/>
            <person name="Brettin T."/>
            <person name="Han C."/>
            <person name="Detter J.C."/>
            <person name="Bruce D."/>
            <person name="Goodwin L."/>
            <person name="Ivanova N."/>
            <person name="Mavromatis K."/>
            <person name="Pati A."/>
            <person name="Mikhailova N."/>
            <person name="Chen A."/>
            <person name="Palaniappan K."/>
            <person name="Land M."/>
            <person name="Hauser L."/>
            <person name="Chang Y.-J."/>
            <person name="Jeffries C.D."/>
            <person name="Chain P."/>
            <person name="Rohde M."/>
            <person name="Goeker M."/>
            <person name="Bristow J."/>
            <person name="Eisen J.A."/>
            <person name="Markowitz V."/>
            <person name="Hugenholtz P."/>
            <person name="Kyrpides N.C."/>
            <person name="Klenk H.-P."/>
            <person name="Lapidus A."/>
        </authorList>
    </citation>
    <scope>NUCLEOTIDE SEQUENCE [LARGE SCALE GENOMIC DNA]</scope>
    <source>
        <strain evidence="4">DSM 15894 / CECT 5975 / LMG 20990 / XIL07</strain>
    </source>
</reference>
<name>D1BRR3_XYLCX</name>
<dbReference type="EMBL" id="CP001821">
    <property type="protein sequence ID" value="ACZ32329.1"/>
    <property type="molecule type" value="Genomic_DNA"/>
</dbReference>
<dbReference type="Pfam" id="PF02604">
    <property type="entry name" value="PhdYeFM_antitox"/>
    <property type="match status" value="1"/>
</dbReference>